<dbReference type="EMBL" id="CP004373">
    <property type="protein sequence ID" value="AHK71397.1"/>
    <property type="molecule type" value="Genomic_DNA"/>
</dbReference>
<organism evidence="1 2">
    <name type="scientific">Gluconobacter oxydans DSM 3504</name>
    <dbReference type="NCBI Taxonomy" id="1288313"/>
    <lineage>
        <taxon>Bacteria</taxon>
        <taxon>Pseudomonadati</taxon>
        <taxon>Pseudomonadota</taxon>
        <taxon>Alphaproteobacteria</taxon>
        <taxon>Acetobacterales</taxon>
        <taxon>Acetobacteraceae</taxon>
        <taxon>Gluconobacter</taxon>
    </lineage>
</organism>
<evidence type="ECO:0000313" key="2">
    <source>
        <dbReference type="Proteomes" id="UP000031656"/>
    </source>
</evidence>
<name>A0A067Z5P9_GLUOY</name>
<reference evidence="1 2" key="1">
    <citation type="journal article" date="2015" name="Appl. Microbiol. Biotechnol.">
        <title>The consequence of an additional NADH dehydrogenase paralog on the growth of Gluconobacter oxydans DSM3504.</title>
        <authorList>
            <person name="Kostner D."/>
            <person name="Luchterhand B."/>
            <person name="Junker A."/>
            <person name="Volland S."/>
            <person name="Daniel R."/>
            <person name="Buchs J."/>
            <person name="Liebl W."/>
            <person name="Ehrenreich A."/>
        </authorList>
    </citation>
    <scope>NUCLEOTIDE SEQUENCE [LARGE SCALE GENOMIC DNA]</scope>
    <source>
        <strain evidence="1">DSM 3504</strain>
    </source>
</reference>
<protein>
    <submittedName>
        <fullName evidence="1">Uncharacterized protein</fullName>
    </submittedName>
</protein>
<dbReference type="GeneID" id="56906825"/>
<dbReference type="RefSeq" id="WP_148295908.1">
    <property type="nucleotide sequence ID" value="NZ_CP004373.1"/>
</dbReference>
<evidence type="ECO:0000313" key="1">
    <source>
        <dbReference type="EMBL" id="AHK71397.1"/>
    </source>
</evidence>
<sequence>MDKHISILDIHRSARKIHSQERLALPECLPENGLRFGHGKTGVGFFDIFSSGWLWDASRNTRFESRSSHHLSELIEMIFVLLKPRSLHFHAKGRMTAEQIITPRLFNRIAALG</sequence>
<gene>
    <name evidence="1" type="ORF">GLS_c15090</name>
</gene>
<dbReference type="HOGENOM" id="CLU_2129911_0_0_5"/>
<dbReference type="Proteomes" id="UP000031656">
    <property type="component" value="Chromosome"/>
</dbReference>
<dbReference type="KEGG" id="goy:GLS_c15090"/>
<accession>A0A067Z5P9</accession>
<proteinExistence type="predicted"/>
<dbReference type="AlphaFoldDB" id="A0A067Z5P9"/>